<name>N9CUL3_ACIJO</name>
<feature type="domain" description="Catalase core" evidence="1">
    <location>
        <begin position="81"/>
        <end position="187"/>
    </location>
</feature>
<dbReference type="CDD" id="cd08152">
    <property type="entry name" value="y4iL_like"/>
    <property type="match status" value="1"/>
</dbReference>
<protein>
    <recommendedName>
        <fullName evidence="1">Catalase core domain-containing protein</fullName>
    </recommendedName>
</protein>
<dbReference type="InterPro" id="IPR020835">
    <property type="entry name" value="Catalase_sf"/>
</dbReference>
<evidence type="ECO:0000259" key="1">
    <source>
        <dbReference type="Pfam" id="PF00199"/>
    </source>
</evidence>
<dbReference type="Pfam" id="PF00199">
    <property type="entry name" value="Catalase"/>
    <property type="match status" value="1"/>
</dbReference>
<dbReference type="PANTHER" id="PTHR36195">
    <property type="entry name" value="DOMAIN PROTEIN, PUTATIVE (AFU_ORTHOLOGUE AFUA_5G01990)-RELATED-RELATED"/>
    <property type="match status" value="1"/>
</dbReference>
<dbReference type="HOGENOM" id="CLU_046417_0_0_6"/>
<dbReference type="InterPro" id="IPR011614">
    <property type="entry name" value="Catalase_core"/>
</dbReference>
<dbReference type="EMBL" id="APPZ01000007">
    <property type="protein sequence ID" value="ENV72080.1"/>
    <property type="molecule type" value="Genomic_DNA"/>
</dbReference>
<dbReference type="Proteomes" id="UP000018444">
    <property type="component" value="Unassembled WGS sequence"/>
</dbReference>
<gene>
    <name evidence="2" type="ORF">F946_01542</name>
</gene>
<reference evidence="2 3" key="1">
    <citation type="submission" date="2013-02" db="EMBL/GenBank/DDBJ databases">
        <title>The Genome Sequence of Acinetobacter johnsonii ANC 3681.</title>
        <authorList>
            <consortium name="The Broad Institute Genome Sequencing Platform"/>
            <consortium name="The Broad Institute Genome Sequencing Center for Infectious Disease"/>
            <person name="Cerqueira G."/>
            <person name="Feldgarden M."/>
            <person name="Courvalin P."/>
            <person name="Perichon B."/>
            <person name="Grillot-Courvalin C."/>
            <person name="Clermont D."/>
            <person name="Rocha E."/>
            <person name="Yoon E.-J."/>
            <person name="Nemec A."/>
            <person name="Walker B."/>
            <person name="Young S.K."/>
            <person name="Zeng Q."/>
            <person name="Gargeya S."/>
            <person name="Fitzgerald M."/>
            <person name="Haas B."/>
            <person name="Abouelleil A."/>
            <person name="Alvarado L."/>
            <person name="Arachchi H.M."/>
            <person name="Berlin A.M."/>
            <person name="Chapman S.B."/>
            <person name="Dewar J."/>
            <person name="Goldberg J."/>
            <person name="Griggs A."/>
            <person name="Gujja S."/>
            <person name="Hansen M."/>
            <person name="Howarth C."/>
            <person name="Imamovic A."/>
            <person name="Larimer J."/>
            <person name="McCowan C."/>
            <person name="Murphy C."/>
            <person name="Neiman D."/>
            <person name="Pearson M."/>
            <person name="Priest M."/>
            <person name="Roberts A."/>
            <person name="Saif S."/>
            <person name="Shea T."/>
            <person name="Sisk P."/>
            <person name="Sykes S."/>
            <person name="Wortman J."/>
            <person name="Nusbaum C."/>
            <person name="Birren B."/>
        </authorList>
    </citation>
    <scope>NUCLEOTIDE SEQUENCE [LARGE SCALE GENOMIC DNA]</scope>
    <source>
        <strain evidence="2 3">ANC 3681</strain>
    </source>
</reference>
<dbReference type="GO" id="GO:0004096">
    <property type="term" value="F:catalase activity"/>
    <property type="evidence" value="ECO:0007669"/>
    <property type="project" value="InterPro"/>
</dbReference>
<comment type="caution">
    <text evidence="2">The sequence shown here is derived from an EMBL/GenBank/DDBJ whole genome shotgun (WGS) entry which is preliminary data.</text>
</comment>
<dbReference type="Gene3D" id="2.40.180.10">
    <property type="entry name" value="Catalase core domain"/>
    <property type="match status" value="1"/>
</dbReference>
<dbReference type="RefSeq" id="WP_004980817.1">
    <property type="nucleotide sequence ID" value="NZ_KB849705.1"/>
</dbReference>
<evidence type="ECO:0000313" key="2">
    <source>
        <dbReference type="EMBL" id="ENV72080.1"/>
    </source>
</evidence>
<dbReference type="GO" id="GO:0020037">
    <property type="term" value="F:heme binding"/>
    <property type="evidence" value="ECO:0007669"/>
    <property type="project" value="InterPro"/>
</dbReference>
<organism evidence="2 3">
    <name type="scientific">Acinetobacter johnsonii ANC 3681</name>
    <dbReference type="NCBI Taxonomy" id="1217662"/>
    <lineage>
        <taxon>Bacteria</taxon>
        <taxon>Pseudomonadati</taxon>
        <taxon>Pseudomonadota</taxon>
        <taxon>Gammaproteobacteria</taxon>
        <taxon>Moraxellales</taxon>
        <taxon>Moraxellaceae</taxon>
        <taxon>Acinetobacter</taxon>
    </lineage>
</organism>
<dbReference type="SUPFAM" id="SSF56634">
    <property type="entry name" value="Heme-dependent catalase-like"/>
    <property type="match status" value="1"/>
</dbReference>
<dbReference type="AlphaFoldDB" id="N9CUL3"/>
<sequence>MPNSARPMRLGLLFHTILLTGITGNVEANTPPVMLTSPKDFIYPDVDLGLSESLYPNEATTAKEIANIIEMTIRKQYATDIALRDAHPKAHGCVRAEFKINETLPQNMAYGVFIPGKTYQAWIRFSNGSSNAKQVDIKKDARGMAIKLLAVPEKNLLGEPASTQDFIMINHPVFFVNDPARYLSFMQDINSDRVLKKLHVPFALGVKGTWIALNTRNKISNPLQTRYWSMVPYQLGVGDHRQAVKYSARACSSVVSPIPVTPQKDFLREALRTTLQDRDACMEFLVQPRTSSSMSVEDSMTEWKEDQAPFYKVATIHIPQQVFDTPEQNKFCENLSFTPWHALAEHKPLGAINRMRKVIYDQISRVRHEMNSAKQTLTMSEINKESYG</sequence>
<dbReference type="PATRIC" id="fig|1217662.4.peg.1493"/>
<evidence type="ECO:0000313" key="3">
    <source>
        <dbReference type="Proteomes" id="UP000018444"/>
    </source>
</evidence>
<dbReference type="PANTHER" id="PTHR36195:SF4">
    <property type="entry name" value="DOMAIN PROTEIN, PUTATIVE (AFU_ORTHOLOGUE AFUA_5G01990)-RELATED"/>
    <property type="match status" value="1"/>
</dbReference>
<accession>N9CUL3</accession>
<dbReference type="GeneID" id="56338728"/>
<proteinExistence type="predicted"/>